<proteinExistence type="predicted"/>
<sequence length="251" mass="28154">MRDSAEDRLGRLRSVRRPTRQSVVLPLVFASCLLVLTSALGATADGLRGFLLSLPFGLACFALLAIHAMRQRDLRIEVHDSGLVVHRGRARDVIVFEDVDELWFELERRYLPAGELALIRAVRLVEHGGAKHTVPLYVELGYEITRHIVRHCSLPLAADAEKALRAGETLTFGKVRLDAQGIILGQSRAAWKDLRLVRMQPSRIVFFRGQTVIPWRTVSVDKVPHPTVFMNLVRACAPRIEVDDPLASQME</sequence>
<dbReference type="RefSeq" id="WP_272425115.1">
    <property type="nucleotide sequence ID" value="NZ_JAGTJJ010000035.1"/>
</dbReference>
<organism evidence="2 3">
    <name type="scientific">Polyangium jinanense</name>
    <dbReference type="NCBI Taxonomy" id="2829994"/>
    <lineage>
        <taxon>Bacteria</taxon>
        <taxon>Pseudomonadati</taxon>
        <taxon>Myxococcota</taxon>
        <taxon>Polyangia</taxon>
        <taxon>Polyangiales</taxon>
        <taxon>Polyangiaceae</taxon>
        <taxon>Polyangium</taxon>
    </lineage>
</organism>
<feature type="transmembrane region" description="Helical" evidence="1">
    <location>
        <begin position="47"/>
        <end position="66"/>
    </location>
</feature>
<evidence type="ECO:0000313" key="3">
    <source>
        <dbReference type="Proteomes" id="UP001151081"/>
    </source>
</evidence>
<dbReference type="AlphaFoldDB" id="A0A9X4AXB7"/>
<reference evidence="2 3" key="1">
    <citation type="submission" date="2021-04" db="EMBL/GenBank/DDBJ databases">
        <title>Genome analysis of Polyangium sp.</title>
        <authorList>
            <person name="Li Y."/>
            <person name="Wang J."/>
        </authorList>
    </citation>
    <scope>NUCLEOTIDE SEQUENCE [LARGE SCALE GENOMIC DNA]</scope>
    <source>
        <strain evidence="2 3">SDU14</strain>
    </source>
</reference>
<accession>A0A9X4AXB7</accession>
<dbReference type="InterPro" id="IPR046492">
    <property type="entry name" value="DUF6585"/>
</dbReference>
<keyword evidence="1" id="KW-0812">Transmembrane</keyword>
<feature type="transmembrane region" description="Helical" evidence="1">
    <location>
        <begin position="21"/>
        <end position="41"/>
    </location>
</feature>
<dbReference type="EMBL" id="JAGTJJ010000035">
    <property type="protein sequence ID" value="MDC3986092.1"/>
    <property type="molecule type" value="Genomic_DNA"/>
</dbReference>
<evidence type="ECO:0000256" key="1">
    <source>
        <dbReference type="SAM" id="Phobius"/>
    </source>
</evidence>
<keyword evidence="1" id="KW-0472">Membrane</keyword>
<gene>
    <name evidence="2" type="ORF">KEG57_36785</name>
</gene>
<name>A0A9X4AXB7_9BACT</name>
<comment type="caution">
    <text evidence="2">The sequence shown here is derived from an EMBL/GenBank/DDBJ whole genome shotgun (WGS) entry which is preliminary data.</text>
</comment>
<evidence type="ECO:0000313" key="2">
    <source>
        <dbReference type="EMBL" id="MDC3986092.1"/>
    </source>
</evidence>
<keyword evidence="1" id="KW-1133">Transmembrane helix</keyword>
<dbReference type="PROSITE" id="PS51257">
    <property type="entry name" value="PROKAR_LIPOPROTEIN"/>
    <property type="match status" value="1"/>
</dbReference>
<protein>
    <submittedName>
        <fullName evidence="2">Uncharacterized protein</fullName>
    </submittedName>
</protein>
<dbReference type="Pfam" id="PF20226">
    <property type="entry name" value="DUF6585"/>
    <property type="match status" value="1"/>
</dbReference>
<dbReference type="Proteomes" id="UP001151081">
    <property type="component" value="Unassembled WGS sequence"/>
</dbReference>
<keyword evidence="3" id="KW-1185">Reference proteome</keyword>